<gene>
    <name evidence="2" type="ORF">DQQ01_12205</name>
</gene>
<organism evidence="2 3">
    <name type="scientific">Blautia argi</name>
    <dbReference type="NCBI Taxonomy" id="1912897"/>
    <lineage>
        <taxon>Bacteria</taxon>
        <taxon>Bacillati</taxon>
        <taxon>Bacillota</taxon>
        <taxon>Clostridia</taxon>
        <taxon>Lachnospirales</taxon>
        <taxon>Lachnospiraceae</taxon>
        <taxon>Blautia</taxon>
    </lineage>
</organism>
<keyword evidence="3" id="KW-1185">Reference proteome</keyword>
<dbReference type="InterPro" id="IPR010368">
    <property type="entry name" value="Com_YlbF"/>
</dbReference>
<evidence type="ECO:0000256" key="1">
    <source>
        <dbReference type="SAM" id="Coils"/>
    </source>
</evidence>
<dbReference type="InterPro" id="IPR023378">
    <property type="entry name" value="YheA/YmcA-like_dom_sf"/>
</dbReference>
<reference evidence="3" key="1">
    <citation type="submission" date="2018-06" db="EMBL/GenBank/DDBJ databases">
        <title>Description of Blautia argi sp. nov., a new anaerobic isolated from dog feces.</title>
        <authorList>
            <person name="Chang Y.-H."/>
            <person name="Paek J."/>
            <person name="Shin Y."/>
        </authorList>
    </citation>
    <scope>NUCLEOTIDE SEQUENCE [LARGE SCALE GENOMIC DNA]</scope>
    <source>
        <strain evidence="3">KCTC 15426</strain>
    </source>
</reference>
<protein>
    <submittedName>
        <fullName evidence="2">YlbF family regulator</fullName>
    </submittedName>
</protein>
<dbReference type="KEGG" id="blau:DQQ01_12205"/>
<feature type="coiled-coil region" evidence="1">
    <location>
        <begin position="37"/>
        <end position="77"/>
    </location>
</feature>
<evidence type="ECO:0000313" key="2">
    <source>
        <dbReference type="EMBL" id="AWY98781.1"/>
    </source>
</evidence>
<dbReference type="RefSeq" id="WP_111920267.1">
    <property type="nucleotide sequence ID" value="NZ_CP030280.1"/>
</dbReference>
<dbReference type="Gene3D" id="1.20.1500.10">
    <property type="entry name" value="YheA/YmcA-like"/>
    <property type="match status" value="1"/>
</dbReference>
<evidence type="ECO:0000313" key="3">
    <source>
        <dbReference type="Proteomes" id="UP000250003"/>
    </source>
</evidence>
<dbReference type="Proteomes" id="UP000250003">
    <property type="component" value="Chromosome"/>
</dbReference>
<name>A0A2Z4UCM8_9FIRM</name>
<sequence length="113" mass="12889">MSFVETCTEMLVSAIKNGSVYKEYCAALKAVQQIPGLKDQVDEIRRLNYRVQNISEEAKLYEEMDKLDKKMESLSKILEVNRFLDAELALCRQLQDIGTAIHQGIHLDVPDLS</sequence>
<dbReference type="Pfam" id="PF06133">
    <property type="entry name" value="Com_YlbF"/>
    <property type="match status" value="1"/>
</dbReference>
<keyword evidence="1" id="KW-0175">Coiled coil</keyword>
<proteinExistence type="predicted"/>
<dbReference type="AlphaFoldDB" id="A0A2Z4UCM8"/>
<accession>A0A2Z4UCM8</accession>
<dbReference type="OrthoDB" id="1766338at2"/>
<dbReference type="EMBL" id="CP030280">
    <property type="protein sequence ID" value="AWY98781.1"/>
    <property type="molecule type" value="Genomic_DNA"/>
</dbReference>
<dbReference type="SUPFAM" id="SSF158622">
    <property type="entry name" value="YheA/YmcA-like"/>
    <property type="match status" value="1"/>
</dbReference>